<dbReference type="InterPro" id="IPR051059">
    <property type="entry name" value="VerF-like"/>
</dbReference>
<dbReference type="InterPro" id="IPR013087">
    <property type="entry name" value="Znf_C2H2_type"/>
</dbReference>
<evidence type="ECO:0000256" key="1">
    <source>
        <dbReference type="ARBA" id="ARBA00004123"/>
    </source>
</evidence>
<dbReference type="GO" id="GO:0005634">
    <property type="term" value="C:nucleus"/>
    <property type="evidence" value="ECO:0007669"/>
    <property type="project" value="UniProtKB-SubCell"/>
</dbReference>
<evidence type="ECO:0000313" key="11">
    <source>
        <dbReference type="Proteomes" id="UP000800235"/>
    </source>
</evidence>
<dbReference type="Pfam" id="PF04082">
    <property type="entry name" value="Fungal_trans"/>
    <property type="match status" value="1"/>
</dbReference>
<feature type="region of interest" description="Disordered" evidence="8">
    <location>
        <begin position="1"/>
        <end position="34"/>
    </location>
</feature>
<accession>A0A9P4NTF7</accession>
<keyword evidence="5" id="KW-0862">Zinc</keyword>
<keyword evidence="6" id="KW-0539">Nucleus</keyword>
<reference evidence="10" key="1">
    <citation type="journal article" date="2020" name="Stud. Mycol.">
        <title>101 Dothideomycetes genomes: a test case for predicting lifestyles and emergence of pathogens.</title>
        <authorList>
            <person name="Haridas S."/>
            <person name="Albert R."/>
            <person name="Binder M."/>
            <person name="Bloem J."/>
            <person name="Labutti K."/>
            <person name="Salamov A."/>
            <person name="Andreopoulos B."/>
            <person name="Baker S."/>
            <person name="Barry K."/>
            <person name="Bills G."/>
            <person name="Bluhm B."/>
            <person name="Cannon C."/>
            <person name="Castanera R."/>
            <person name="Culley D."/>
            <person name="Daum C."/>
            <person name="Ezra D."/>
            <person name="Gonzalez J."/>
            <person name="Henrissat B."/>
            <person name="Kuo A."/>
            <person name="Liang C."/>
            <person name="Lipzen A."/>
            <person name="Lutzoni F."/>
            <person name="Magnuson J."/>
            <person name="Mondo S."/>
            <person name="Nolan M."/>
            <person name="Ohm R."/>
            <person name="Pangilinan J."/>
            <person name="Park H.-J."/>
            <person name="Ramirez L."/>
            <person name="Alfaro M."/>
            <person name="Sun H."/>
            <person name="Tritt A."/>
            <person name="Yoshinaga Y."/>
            <person name="Zwiers L.-H."/>
            <person name="Turgeon B."/>
            <person name="Goodwin S."/>
            <person name="Spatafora J."/>
            <person name="Crous P."/>
            <person name="Grigoriev I."/>
        </authorList>
    </citation>
    <scope>NUCLEOTIDE SEQUENCE</scope>
    <source>
        <strain evidence="10">CBS 130266</strain>
    </source>
</reference>
<keyword evidence="11" id="KW-1185">Reference proteome</keyword>
<dbReference type="PROSITE" id="PS00028">
    <property type="entry name" value="ZINC_FINGER_C2H2_1"/>
    <property type="match status" value="1"/>
</dbReference>
<feature type="compositionally biased region" description="Polar residues" evidence="8">
    <location>
        <begin position="119"/>
        <end position="134"/>
    </location>
</feature>
<evidence type="ECO:0000256" key="8">
    <source>
        <dbReference type="SAM" id="MobiDB-lite"/>
    </source>
</evidence>
<keyword evidence="3" id="KW-0677">Repeat</keyword>
<dbReference type="GO" id="GO:0000981">
    <property type="term" value="F:DNA-binding transcription factor activity, RNA polymerase II-specific"/>
    <property type="evidence" value="ECO:0007669"/>
    <property type="project" value="InterPro"/>
</dbReference>
<dbReference type="AlphaFoldDB" id="A0A9P4NTF7"/>
<dbReference type="Proteomes" id="UP000800235">
    <property type="component" value="Unassembled WGS sequence"/>
</dbReference>
<evidence type="ECO:0000256" key="4">
    <source>
        <dbReference type="ARBA" id="ARBA00022771"/>
    </source>
</evidence>
<dbReference type="InterPro" id="IPR007219">
    <property type="entry name" value="XnlR_reg_dom"/>
</dbReference>
<feature type="region of interest" description="Disordered" evidence="8">
    <location>
        <begin position="105"/>
        <end position="134"/>
    </location>
</feature>
<evidence type="ECO:0000256" key="7">
    <source>
        <dbReference type="PROSITE-ProRule" id="PRU00042"/>
    </source>
</evidence>
<dbReference type="CDD" id="cd12148">
    <property type="entry name" value="fungal_TF_MHR"/>
    <property type="match status" value="1"/>
</dbReference>
<dbReference type="InterPro" id="IPR036236">
    <property type="entry name" value="Znf_C2H2_sf"/>
</dbReference>
<evidence type="ECO:0000259" key="9">
    <source>
        <dbReference type="PROSITE" id="PS50157"/>
    </source>
</evidence>
<dbReference type="GO" id="GO:0006351">
    <property type="term" value="P:DNA-templated transcription"/>
    <property type="evidence" value="ECO:0007669"/>
    <property type="project" value="InterPro"/>
</dbReference>
<feature type="region of interest" description="Disordered" evidence="8">
    <location>
        <begin position="170"/>
        <end position="193"/>
    </location>
</feature>
<dbReference type="GO" id="GO:0008270">
    <property type="term" value="F:zinc ion binding"/>
    <property type="evidence" value="ECO:0007669"/>
    <property type="project" value="UniProtKB-KW"/>
</dbReference>
<comment type="subcellular location">
    <subcellularLocation>
        <location evidence="1">Nucleus</location>
    </subcellularLocation>
</comment>
<organism evidence="10 11">
    <name type="scientific">Tothia fuscella</name>
    <dbReference type="NCBI Taxonomy" id="1048955"/>
    <lineage>
        <taxon>Eukaryota</taxon>
        <taxon>Fungi</taxon>
        <taxon>Dikarya</taxon>
        <taxon>Ascomycota</taxon>
        <taxon>Pezizomycotina</taxon>
        <taxon>Dothideomycetes</taxon>
        <taxon>Pleosporomycetidae</taxon>
        <taxon>Venturiales</taxon>
        <taxon>Cylindrosympodiaceae</taxon>
        <taxon>Tothia</taxon>
    </lineage>
</organism>
<dbReference type="SUPFAM" id="SSF57667">
    <property type="entry name" value="beta-beta-alpha zinc fingers"/>
    <property type="match status" value="1"/>
</dbReference>
<evidence type="ECO:0000256" key="6">
    <source>
        <dbReference type="ARBA" id="ARBA00023242"/>
    </source>
</evidence>
<gene>
    <name evidence="10" type="ORF">EJ08DRAFT_713877</name>
</gene>
<evidence type="ECO:0000256" key="2">
    <source>
        <dbReference type="ARBA" id="ARBA00022723"/>
    </source>
</evidence>
<protein>
    <recommendedName>
        <fullName evidence="9">C2H2-type domain-containing protein</fullName>
    </recommendedName>
</protein>
<dbReference type="GO" id="GO:0000978">
    <property type="term" value="F:RNA polymerase II cis-regulatory region sequence-specific DNA binding"/>
    <property type="evidence" value="ECO:0007669"/>
    <property type="project" value="InterPro"/>
</dbReference>
<sequence>MGQQQEVEPTHVVGQQGRRGVLPTIGNKPPPVNGKNFIVPPKNEEGKFPCPHCPKTYLHAKHLKRHMLRHTGDRPYTCKLCKDTFSRSDILKRHFQKCSIRRGVPADTDHLEGSRAHQQRNNRLSGSQQMATNSTLAQDQRNYLAAANRSPFDPNANNNQLLNSLPGYLSQQQGQQSYSPDLTNSLSNRSSRANSIMRPSMQENGSYEQQTQNNFAASSMAGLQPSMPGYAMPPGSASYGYGAAVTTADSNPSYKTMAAEAVNGLYNDQSTMINMNQQQNAAWGLQNGVQNVAQNGGSGYAHSAVGHGIKAEVQLSGEGQDQIYLYANPYSSDGNQIFDGWNLGHDQSSEAKIAALVSFCLPDGSTHTPNDMQIRNKLQSVLTVDNINRFMRLFMNFQAHWPFLHVPTFSILDANPGLVLVMVTIGAIYSDYFEVEQERWLMEVCKAASYRSFPQHPEGSIDFAAFNIDEIQSLMILQIMLIWHGNKRQRHDGRSEFPNLVAVARHSGLLFPIPADQQDSSILHQPQPAVNSIPWDWNLWVAQEKRVRAMFFIYLMDCALAMFFNRPPDFDSSEIRLPLPADDAAWEAKDEISWKNAMGATGRDMQEVANTSGSRRHQQPEFHRCMELLLGSQSDFTPRSTNVYSKFILIHALHARIWNLQHQPHTITAIHGSAPGTPNAPGYDWMMPGSSGVFMSNPNSGQSTPVEAQMLQYQPAYQQQGILLMSAVEKWKRSWDLDLGLQYPTSDVHRIGFCRDGVHFHLLAKQLLVKPSAEFPDSDQRMSFVMESLKRIRAYHRSEDNRRGRETGSVADIDNNYAVSELTLRMPLLFRDLGMGDEQNTCGMVP</sequence>
<feature type="domain" description="C2H2-type" evidence="9">
    <location>
        <begin position="48"/>
        <end position="75"/>
    </location>
</feature>
<name>A0A9P4NTF7_9PEZI</name>
<dbReference type="SMART" id="SM00355">
    <property type="entry name" value="ZnF_C2H2"/>
    <property type="match status" value="2"/>
</dbReference>
<dbReference type="GO" id="GO:0000785">
    <property type="term" value="C:chromatin"/>
    <property type="evidence" value="ECO:0007669"/>
    <property type="project" value="TreeGrafter"/>
</dbReference>
<dbReference type="PROSITE" id="PS50157">
    <property type="entry name" value="ZINC_FINGER_C2H2_2"/>
    <property type="match status" value="1"/>
</dbReference>
<evidence type="ECO:0000256" key="3">
    <source>
        <dbReference type="ARBA" id="ARBA00022737"/>
    </source>
</evidence>
<dbReference type="PANTHER" id="PTHR40626:SF12">
    <property type="entry name" value="RFEC"/>
    <property type="match status" value="1"/>
</dbReference>
<dbReference type="Gene3D" id="3.30.160.60">
    <property type="entry name" value="Classic Zinc Finger"/>
    <property type="match status" value="2"/>
</dbReference>
<comment type="caution">
    <text evidence="10">The sequence shown here is derived from an EMBL/GenBank/DDBJ whole genome shotgun (WGS) entry which is preliminary data.</text>
</comment>
<keyword evidence="2" id="KW-0479">Metal-binding</keyword>
<evidence type="ECO:0000313" key="10">
    <source>
        <dbReference type="EMBL" id="KAF2430916.1"/>
    </source>
</evidence>
<evidence type="ECO:0000256" key="5">
    <source>
        <dbReference type="ARBA" id="ARBA00022833"/>
    </source>
</evidence>
<proteinExistence type="predicted"/>
<dbReference type="EMBL" id="MU007035">
    <property type="protein sequence ID" value="KAF2430916.1"/>
    <property type="molecule type" value="Genomic_DNA"/>
</dbReference>
<dbReference type="PANTHER" id="PTHR40626">
    <property type="entry name" value="MIP31509P"/>
    <property type="match status" value="1"/>
</dbReference>
<dbReference type="OrthoDB" id="9439903at2759"/>
<keyword evidence="4 7" id="KW-0863">Zinc-finger</keyword>